<evidence type="ECO:0000313" key="7">
    <source>
        <dbReference type="EMBL" id="ORX48512.1"/>
    </source>
</evidence>
<evidence type="ECO:0000256" key="4">
    <source>
        <dbReference type="ARBA" id="ARBA00023136"/>
    </source>
</evidence>
<comment type="caution">
    <text evidence="7">The sequence shown here is derived from an EMBL/GenBank/DDBJ whole genome shotgun (WGS) entry which is preliminary data.</text>
</comment>
<keyword evidence="2 6" id="KW-0812">Transmembrane</keyword>
<evidence type="ECO:0000313" key="8">
    <source>
        <dbReference type="Proteomes" id="UP000242146"/>
    </source>
</evidence>
<feature type="transmembrane region" description="Helical" evidence="6">
    <location>
        <begin position="114"/>
        <end position="134"/>
    </location>
</feature>
<feature type="compositionally biased region" description="Polar residues" evidence="5">
    <location>
        <begin position="416"/>
        <end position="439"/>
    </location>
</feature>
<evidence type="ECO:0000256" key="5">
    <source>
        <dbReference type="SAM" id="MobiDB-lite"/>
    </source>
</evidence>
<dbReference type="AlphaFoldDB" id="A0A1X2G9J9"/>
<feature type="region of interest" description="Disordered" evidence="5">
    <location>
        <begin position="357"/>
        <end position="491"/>
    </location>
</feature>
<dbReference type="InterPro" id="IPR005178">
    <property type="entry name" value="Ostalpha/TMEM184C"/>
</dbReference>
<dbReference type="PANTHER" id="PTHR23423">
    <property type="entry name" value="ORGANIC SOLUTE TRANSPORTER-RELATED"/>
    <property type="match status" value="1"/>
</dbReference>
<keyword evidence="4 6" id="KW-0472">Membrane</keyword>
<sequence length="518" mass="58319">MLHSRPPSQNFFPGSLWSRDIYVGDPYTFLFVKRGILQFVYVKPILAIVTMLLKAFGYYKEGEFSWTSSYLYITIIYNFSVCLSLWCLMVFFYATKHDLVGFRPFPKFLCVKAIIFFSWWQSVIVALLVSTGAIRDDGPEHISVAIQDFLICMEMVPFAIAHSFAFSYEDYYDPNVHSARMPILTAIRDSLGLKDVVMDTFDTFRGSKFNYKSFEPSEGVPHIGSSRTSRIMAGLRYSSSTSKKHWLEPAPASKFLSAGRGINDEVVVEDSEQLAFDDPDPNDPVEQLYKNSRSMQFGDYNYPVIDFRAPLWRQHRRHKHRSDYGGTQQQSAMEAPVEPREGCVDVIVERGKGNYVLLDTSSSSSDEEDQRPMSMPTRHHQTPSERASPHQPQPHQHAASKPLLNPSVRAPPGRASPSTSTSTLHRPHRSSTPVSQPIASVTSTPSSSSLTVRQPNVPSSTSQQEASSIPSAYDTAPPSWSTSFQQPSSGTPFSRYTSIDYIGEQQNDDVFMSSNVWQ</sequence>
<accession>A0A1X2G9J9</accession>
<name>A0A1X2G9J9_9FUNG</name>
<feature type="compositionally biased region" description="Low complexity" evidence="5">
    <location>
        <begin position="440"/>
        <end position="452"/>
    </location>
</feature>
<dbReference type="Pfam" id="PF03619">
    <property type="entry name" value="Solute_trans_a"/>
    <property type="match status" value="1"/>
</dbReference>
<organism evidence="7 8">
    <name type="scientific">Hesseltinella vesiculosa</name>
    <dbReference type="NCBI Taxonomy" id="101127"/>
    <lineage>
        <taxon>Eukaryota</taxon>
        <taxon>Fungi</taxon>
        <taxon>Fungi incertae sedis</taxon>
        <taxon>Mucoromycota</taxon>
        <taxon>Mucoromycotina</taxon>
        <taxon>Mucoromycetes</taxon>
        <taxon>Mucorales</taxon>
        <taxon>Cunninghamellaceae</taxon>
        <taxon>Hesseltinella</taxon>
    </lineage>
</organism>
<evidence type="ECO:0000256" key="1">
    <source>
        <dbReference type="ARBA" id="ARBA00004141"/>
    </source>
</evidence>
<keyword evidence="3 6" id="KW-1133">Transmembrane helix</keyword>
<feature type="transmembrane region" description="Helical" evidence="6">
    <location>
        <begin position="71"/>
        <end position="94"/>
    </location>
</feature>
<dbReference type="Proteomes" id="UP000242146">
    <property type="component" value="Unassembled WGS sequence"/>
</dbReference>
<reference evidence="7 8" key="1">
    <citation type="submission" date="2016-07" db="EMBL/GenBank/DDBJ databases">
        <title>Pervasive Adenine N6-methylation of Active Genes in Fungi.</title>
        <authorList>
            <consortium name="DOE Joint Genome Institute"/>
            <person name="Mondo S.J."/>
            <person name="Dannebaum R.O."/>
            <person name="Kuo R.C."/>
            <person name="Labutti K."/>
            <person name="Haridas S."/>
            <person name="Kuo A."/>
            <person name="Salamov A."/>
            <person name="Ahrendt S.R."/>
            <person name="Lipzen A."/>
            <person name="Sullivan W."/>
            <person name="Andreopoulos W.B."/>
            <person name="Clum A."/>
            <person name="Lindquist E."/>
            <person name="Daum C."/>
            <person name="Ramamoorthy G.K."/>
            <person name="Gryganskyi A."/>
            <person name="Culley D."/>
            <person name="Magnuson J.K."/>
            <person name="James T.Y."/>
            <person name="O'Malley M.A."/>
            <person name="Stajich J.E."/>
            <person name="Spatafora J.W."/>
            <person name="Visel A."/>
            <person name="Grigoriev I.V."/>
        </authorList>
    </citation>
    <scope>NUCLEOTIDE SEQUENCE [LARGE SCALE GENOMIC DNA]</scope>
    <source>
        <strain evidence="7 8">NRRL 3301</strain>
    </source>
</reference>
<feature type="region of interest" description="Disordered" evidence="5">
    <location>
        <begin position="318"/>
        <end position="339"/>
    </location>
</feature>
<keyword evidence="8" id="KW-1185">Reference proteome</keyword>
<feature type="transmembrane region" description="Helical" evidence="6">
    <location>
        <begin position="40"/>
        <end position="59"/>
    </location>
</feature>
<feature type="compositionally biased region" description="Polar residues" evidence="5">
    <location>
        <begin position="478"/>
        <end position="491"/>
    </location>
</feature>
<proteinExistence type="predicted"/>
<dbReference type="SMART" id="SM01417">
    <property type="entry name" value="Solute_trans_a"/>
    <property type="match status" value="1"/>
</dbReference>
<dbReference type="OrthoDB" id="5348404at2759"/>
<feature type="compositionally biased region" description="Polar residues" evidence="5">
    <location>
        <begin position="453"/>
        <end position="470"/>
    </location>
</feature>
<dbReference type="STRING" id="101127.A0A1X2G9J9"/>
<comment type="subcellular location">
    <subcellularLocation>
        <location evidence="1">Membrane</location>
        <topology evidence="1">Multi-pass membrane protein</topology>
    </subcellularLocation>
</comment>
<dbReference type="GO" id="GO:0016020">
    <property type="term" value="C:membrane"/>
    <property type="evidence" value="ECO:0007669"/>
    <property type="project" value="UniProtKB-SubCell"/>
</dbReference>
<evidence type="ECO:0000256" key="6">
    <source>
        <dbReference type="SAM" id="Phobius"/>
    </source>
</evidence>
<dbReference type="EMBL" id="MCGT01000029">
    <property type="protein sequence ID" value="ORX48512.1"/>
    <property type="molecule type" value="Genomic_DNA"/>
</dbReference>
<evidence type="ECO:0000256" key="2">
    <source>
        <dbReference type="ARBA" id="ARBA00022692"/>
    </source>
</evidence>
<protein>
    <submittedName>
        <fullName evidence="7">DUF300-domain-containing protein</fullName>
    </submittedName>
</protein>
<evidence type="ECO:0000256" key="3">
    <source>
        <dbReference type="ARBA" id="ARBA00022989"/>
    </source>
</evidence>
<gene>
    <name evidence="7" type="ORF">DM01DRAFT_1292046</name>
</gene>